<dbReference type="PANTHER" id="PTHR47245:SF2">
    <property type="entry name" value="PEPTIDYL-PROLYL CIS-TRANS ISOMERASE HP_0175-RELATED"/>
    <property type="match status" value="1"/>
</dbReference>
<organism evidence="2 3">
    <name type="scientific">Streptomyces sannanensis</name>
    <dbReference type="NCBI Taxonomy" id="285536"/>
    <lineage>
        <taxon>Bacteria</taxon>
        <taxon>Bacillati</taxon>
        <taxon>Actinomycetota</taxon>
        <taxon>Actinomycetes</taxon>
        <taxon>Kitasatosporales</taxon>
        <taxon>Streptomycetaceae</taxon>
        <taxon>Streptomyces</taxon>
    </lineage>
</organism>
<feature type="chain" id="PRO_5046851505" evidence="1">
    <location>
        <begin position="34"/>
        <end position="229"/>
    </location>
</feature>
<evidence type="ECO:0000313" key="2">
    <source>
        <dbReference type="EMBL" id="GAA3372300.1"/>
    </source>
</evidence>
<feature type="signal peptide" evidence="1">
    <location>
        <begin position="1"/>
        <end position="33"/>
    </location>
</feature>
<protein>
    <submittedName>
        <fullName evidence="2">SurA N-terminal domain-containing protein</fullName>
    </submittedName>
</protein>
<keyword evidence="3" id="KW-1185">Reference proteome</keyword>
<proteinExistence type="predicted"/>
<accession>A0ABP6SBA5</accession>
<dbReference type="InterPro" id="IPR027304">
    <property type="entry name" value="Trigger_fact/SurA_dom_sf"/>
</dbReference>
<dbReference type="PANTHER" id="PTHR47245">
    <property type="entry name" value="PEPTIDYLPROLYL ISOMERASE"/>
    <property type="match status" value="1"/>
</dbReference>
<name>A0ABP6SBA5_9ACTN</name>
<dbReference type="Gene3D" id="1.10.4030.10">
    <property type="entry name" value="Porin chaperone SurA, peptide-binding domain"/>
    <property type="match status" value="1"/>
</dbReference>
<gene>
    <name evidence="2" type="ORF">GCM10020367_26650</name>
</gene>
<dbReference type="SUPFAM" id="SSF109998">
    <property type="entry name" value="Triger factor/SurA peptide-binding domain-like"/>
    <property type="match status" value="1"/>
</dbReference>
<comment type="caution">
    <text evidence="2">The sequence shown here is derived from an EMBL/GenBank/DDBJ whole genome shotgun (WGS) entry which is preliminary data.</text>
</comment>
<reference evidence="3" key="1">
    <citation type="journal article" date="2019" name="Int. J. Syst. Evol. Microbiol.">
        <title>The Global Catalogue of Microorganisms (GCM) 10K type strain sequencing project: providing services to taxonomists for standard genome sequencing and annotation.</title>
        <authorList>
            <consortium name="The Broad Institute Genomics Platform"/>
            <consortium name="The Broad Institute Genome Sequencing Center for Infectious Disease"/>
            <person name="Wu L."/>
            <person name="Ma J."/>
        </authorList>
    </citation>
    <scope>NUCLEOTIDE SEQUENCE [LARGE SCALE GENOMIC DNA]</scope>
    <source>
        <strain evidence="3">JCM 9651</strain>
    </source>
</reference>
<dbReference type="EMBL" id="BAAAYL010000001">
    <property type="protein sequence ID" value="GAA3372300.1"/>
    <property type="molecule type" value="Genomic_DNA"/>
</dbReference>
<dbReference type="PROSITE" id="PS51257">
    <property type="entry name" value="PROKAR_LIPOPROTEIN"/>
    <property type="match status" value="1"/>
</dbReference>
<evidence type="ECO:0000256" key="1">
    <source>
        <dbReference type="SAM" id="SignalP"/>
    </source>
</evidence>
<keyword evidence="1" id="KW-0732">Signal</keyword>
<dbReference type="PROSITE" id="PS51318">
    <property type="entry name" value="TAT"/>
    <property type="match status" value="1"/>
</dbReference>
<evidence type="ECO:0000313" key="3">
    <source>
        <dbReference type="Proteomes" id="UP001499990"/>
    </source>
</evidence>
<dbReference type="InterPro" id="IPR050245">
    <property type="entry name" value="PrsA_foldase"/>
</dbReference>
<dbReference type="InterPro" id="IPR006311">
    <property type="entry name" value="TAT_signal"/>
</dbReference>
<dbReference type="Pfam" id="PF13624">
    <property type="entry name" value="SurA_N_3"/>
    <property type="match status" value="1"/>
</dbReference>
<sequence>MPHDPRREAPLHRRRRTALSVSAAIVAATPLLAACGNAAHPGAAAVVGGDRIEVSSLQAQVKEVRAAQGRQPQAAQLIGNTGQLSRIKLRDMITVLVVERAAADVGVTVSRKEVQEEYRAAVAQSGGEQAFAARLLQGNALAPGQIEQAVRTQILVTKLAAALGTELGSPQAEQKIGTALSAASKELHISVNPRYGSWDDVNVRLGDYRTPWVTQVSQAAGPGGARVSG</sequence>
<dbReference type="Proteomes" id="UP001499990">
    <property type="component" value="Unassembled WGS sequence"/>
</dbReference>